<dbReference type="Pfam" id="PF04608">
    <property type="entry name" value="PgpA"/>
    <property type="match status" value="1"/>
</dbReference>
<feature type="domain" description="YutG/PgpA" evidence="1">
    <location>
        <begin position="52"/>
        <end position="162"/>
    </location>
</feature>
<organism evidence="2 3">
    <name type="scientific">Fructilactobacillus florum DSM 22689 = JCM 16035</name>
    <dbReference type="NCBI Taxonomy" id="1423745"/>
    <lineage>
        <taxon>Bacteria</taxon>
        <taxon>Bacillati</taxon>
        <taxon>Bacillota</taxon>
        <taxon>Bacilli</taxon>
        <taxon>Lactobacillales</taxon>
        <taxon>Lactobacillaceae</taxon>
        <taxon>Fructilactobacillus</taxon>
    </lineage>
</organism>
<dbReference type="InterPro" id="IPR036681">
    <property type="entry name" value="PgpA-like_sf"/>
</dbReference>
<gene>
    <name evidence="2" type="ORF">FC87_GL000888</name>
</gene>
<sequence>MVDKRDYKYPDTQAYNFVIKTLNDNGVTVRDIAQVTYNLQKSYIKIPSMEYVDKIVIDVLHKREVLNNAMVGLEIDRLATQHKLEEPLQSIVEHDLGVFGVDETLALGIANIYGTIGITNYCGLDTNKQGIVKKLDQAQDRVTTFIDDLVGSVAGAASAKIAHENS</sequence>
<evidence type="ECO:0000313" key="2">
    <source>
        <dbReference type="EMBL" id="KRM91377.1"/>
    </source>
</evidence>
<dbReference type="Proteomes" id="UP000051586">
    <property type="component" value="Unassembled WGS sequence"/>
</dbReference>
<dbReference type="PIRSF" id="PIRSF019587">
    <property type="entry name" value="PGPase"/>
    <property type="match status" value="1"/>
</dbReference>
<proteinExistence type="predicted"/>
<dbReference type="Gene3D" id="1.10.3760.10">
    <property type="entry name" value="PgpA-like"/>
    <property type="match status" value="1"/>
</dbReference>
<dbReference type="GO" id="GO:0006629">
    <property type="term" value="P:lipid metabolic process"/>
    <property type="evidence" value="ECO:0007669"/>
    <property type="project" value="InterPro"/>
</dbReference>
<protein>
    <recommendedName>
        <fullName evidence="1">YutG/PgpA domain-containing protein</fullName>
    </recommendedName>
</protein>
<dbReference type="AlphaFoldDB" id="A0A0R2CIC5"/>
<reference evidence="2 3" key="1">
    <citation type="journal article" date="2015" name="Genome Announc.">
        <title>Expanding the biotechnology potential of lactobacilli through comparative genomics of 213 strains and associated genera.</title>
        <authorList>
            <person name="Sun Z."/>
            <person name="Harris H.M."/>
            <person name="McCann A."/>
            <person name="Guo C."/>
            <person name="Argimon S."/>
            <person name="Zhang W."/>
            <person name="Yang X."/>
            <person name="Jeffery I.B."/>
            <person name="Cooney J.C."/>
            <person name="Kagawa T.F."/>
            <person name="Liu W."/>
            <person name="Song Y."/>
            <person name="Salvetti E."/>
            <person name="Wrobel A."/>
            <person name="Rasinkangas P."/>
            <person name="Parkhill J."/>
            <person name="Rea M.C."/>
            <person name="O'Sullivan O."/>
            <person name="Ritari J."/>
            <person name="Douillard F.P."/>
            <person name="Paul Ross R."/>
            <person name="Yang R."/>
            <person name="Briner A.E."/>
            <person name="Felis G.E."/>
            <person name="de Vos W.M."/>
            <person name="Barrangou R."/>
            <person name="Klaenhammer T.R."/>
            <person name="Caufield P.W."/>
            <person name="Cui Y."/>
            <person name="Zhang H."/>
            <person name="O'Toole P.W."/>
        </authorList>
    </citation>
    <scope>NUCLEOTIDE SEQUENCE [LARGE SCALE GENOMIC DNA]</scope>
    <source>
        <strain evidence="2 3">DSM 22689</strain>
    </source>
</reference>
<dbReference type="STRING" id="1423745.GCA_001311215_01571"/>
<dbReference type="SUPFAM" id="SSF101307">
    <property type="entry name" value="YutG-like"/>
    <property type="match status" value="1"/>
</dbReference>
<accession>A0A0R2CIC5</accession>
<evidence type="ECO:0000313" key="3">
    <source>
        <dbReference type="Proteomes" id="UP000051586"/>
    </source>
</evidence>
<evidence type="ECO:0000259" key="1">
    <source>
        <dbReference type="Pfam" id="PF04608"/>
    </source>
</evidence>
<comment type="caution">
    <text evidence="2">The sequence shown here is derived from an EMBL/GenBank/DDBJ whole genome shotgun (WGS) entry which is preliminary data.</text>
</comment>
<name>A0A0R2CIC5_9LACO</name>
<dbReference type="PATRIC" id="fig|1423745.4.peg.949"/>
<dbReference type="InterPro" id="IPR026038">
    <property type="entry name" value="Put_PGPase"/>
</dbReference>
<dbReference type="GO" id="GO:0008962">
    <property type="term" value="F:phosphatidylglycerophosphatase activity"/>
    <property type="evidence" value="ECO:0007669"/>
    <property type="project" value="InterPro"/>
</dbReference>
<dbReference type="RefSeq" id="WP_009167260.1">
    <property type="nucleotide sequence ID" value="NZ_AYZI01000005.1"/>
</dbReference>
<dbReference type="InterPro" id="IPR007686">
    <property type="entry name" value="YutG/PgpA"/>
</dbReference>
<dbReference type="EMBL" id="AYZI01000005">
    <property type="protein sequence ID" value="KRM91377.1"/>
    <property type="molecule type" value="Genomic_DNA"/>
</dbReference>